<keyword evidence="3" id="KW-1185">Reference proteome</keyword>
<protein>
    <recommendedName>
        <fullName evidence="4">F-box domain protein</fullName>
    </recommendedName>
</protein>
<sequence>MDRPRRIDDLADELISDILSFLLGSEPSSNDTSPTNSHGSSYMPNGSPITAHGEKSDLDRFRLVCKRFMRIATPWKFPRFVLRFSRDGFRRLEDLLDMQLACHVRSFTYMVRPFYQGNGTVSVDPVTLHGSHADKYPGWSQALNTVETQNPAISQVHKGRREDQEYIIAGDHDMLLLRRAILAFSSLRQIKLLRLQDGADEQLLDYIREQSLEETAGLDWEPACTRAVTSLAISLLESNCTSVRFVGPQISPESAVRLLQAPSMTLSTLGTRLTSLDITFHSSQDMTNSIKSVSNAFHDFFLSAKNLASIRLGFRANAPLDLSLELIFHRLQWKRLHTLSIQGWRLHSEEIIALIRRHRRQLRDIGLASIYLRGGGRWRDILSVLHDEMDQVEHIYLRDIDYADHLDSDSPNTNGHTSTASPSVLSIVPEPTLSIPLQHTILNGDYPSFAPCGSTRRSFSAATLERLRALTANDLGDNGVSVRREQRLLWEAWVLSSPRNMLRRRL</sequence>
<comment type="caution">
    <text evidence="2">The sequence shown here is derived from an EMBL/GenBank/DDBJ whole genome shotgun (WGS) entry which is preliminary data.</text>
</comment>
<dbReference type="AlphaFoldDB" id="A0A8H6A562"/>
<evidence type="ECO:0008006" key="4">
    <source>
        <dbReference type="Google" id="ProtNLM"/>
    </source>
</evidence>
<gene>
    <name evidence="2" type="ORF">ETB97_001063</name>
</gene>
<evidence type="ECO:0000256" key="1">
    <source>
        <dbReference type="SAM" id="MobiDB-lite"/>
    </source>
</evidence>
<feature type="compositionally biased region" description="Polar residues" evidence="1">
    <location>
        <begin position="26"/>
        <end position="48"/>
    </location>
</feature>
<evidence type="ECO:0000313" key="3">
    <source>
        <dbReference type="Proteomes" id="UP000541154"/>
    </source>
</evidence>
<organism evidence="2 3">
    <name type="scientific">Petromyces alliaceus</name>
    <name type="common">Aspergillus alliaceus</name>
    <dbReference type="NCBI Taxonomy" id="209559"/>
    <lineage>
        <taxon>Eukaryota</taxon>
        <taxon>Fungi</taxon>
        <taxon>Dikarya</taxon>
        <taxon>Ascomycota</taxon>
        <taxon>Pezizomycotina</taxon>
        <taxon>Eurotiomycetes</taxon>
        <taxon>Eurotiomycetidae</taxon>
        <taxon>Eurotiales</taxon>
        <taxon>Aspergillaceae</taxon>
        <taxon>Aspergillus</taxon>
        <taxon>Aspergillus subgen. Circumdati</taxon>
    </lineage>
</organism>
<name>A0A8H6A562_PETAA</name>
<dbReference type="Proteomes" id="UP000541154">
    <property type="component" value="Unassembled WGS sequence"/>
</dbReference>
<proteinExistence type="predicted"/>
<reference evidence="2 3" key="1">
    <citation type="submission" date="2019-04" db="EMBL/GenBank/DDBJ databases">
        <title>Aspergillus burnettii sp. nov., novel species from soil in southeast Queensland.</title>
        <authorList>
            <person name="Gilchrist C.L.M."/>
            <person name="Pitt J.I."/>
            <person name="Lange L."/>
            <person name="Lacey H.J."/>
            <person name="Vuong D."/>
            <person name="Midgley D.J."/>
            <person name="Greenfield P."/>
            <person name="Bradbury M."/>
            <person name="Lacey E."/>
            <person name="Busk P.K."/>
            <person name="Pilgaard B."/>
            <person name="Chooi Y.H."/>
            <person name="Piggott A.M."/>
        </authorList>
    </citation>
    <scope>NUCLEOTIDE SEQUENCE [LARGE SCALE GENOMIC DNA]</scope>
    <source>
        <strain evidence="2 3">FRR 5400</strain>
    </source>
</reference>
<accession>A0A8H6A562</accession>
<dbReference type="EMBL" id="SPNV01000119">
    <property type="protein sequence ID" value="KAF5860781.1"/>
    <property type="molecule type" value="Genomic_DNA"/>
</dbReference>
<feature type="region of interest" description="Disordered" evidence="1">
    <location>
        <begin position="26"/>
        <end position="53"/>
    </location>
</feature>
<evidence type="ECO:0000313" key="2">
    <source>
        <dbReference type="EMBL" id="KAF5860781.1"/>
    </source>
</evidence>